<evidence type="ECO:0000256" key="5">
    <source>
        <dbReference type="ARBA" id="ARBA00023288"/>
    </source>
</evidence>
<keyword evidence="6" id="KW-1133">Transmembrane helix</keyword>
<sequence>MKNVNRNYFRQLFLFVALAGLSFGCAPYFHQPLKTSKARIGAEAPGHDNLIDLPAPEEKIVAAVYKFRDQTGQYKPSPTGSSFSTAVTQGATSVLLRALEESGWFTVIERENLGNLLNERKIIRSSRAEYAEQTGRKEPMLPPLLFAGIVLEGGIISYDANMLTGGAGLRYFGAGASGQYREDRVTIYLRAISTSNGRILKTVYTSKTILSQQVDVGLFRFVKFKRLLETETGFTYNEPSEMAVKEAIEKAVQSLIIEGVIEGMWQFKAGERSKSLGSDTINATKIRAEINKSVISKYMAEKNENRFTDELGRLLVDRRSLLSIGFNAGGVDYDGDFANSQIRPIGDLMLTLNTRNYLGYYMKVGRGKLFATNAFNADLSFAEVGMLYRLFPKDRYTPYIIGGLGVIATQEDLLSATNYELFPSVNAGVGLEFLVKDRLGLNLSLQNHYLFSDNLDGLEQGKYNDYYWSGKFGINWYLGPLFVNKNKSAPR</sequence>
<reference evidence="8" key="1">
    <citation type="journal article" date="2019" name="Int. J. Syst. Evol. Microbiol.">
        <title>The Global Catalogue of Microorganisms (GCM) 10K type strain sequencing project: providing services to taxonomists for standard genome sequencing and annotation.</title>
        <authorList>
            <consortium name="The Broad Institute Genomics Platform"/>
            <consortium name="The Broad Institute Genome Sequencing Center for Infectious Disease"/>
            <person name="Wu L."/>
            <person name="Ma J."/>
        </authorList>
    </citation>
    <scope>NUCLEOTIDE SEQUENCE [LARGE SCALE GENOMIC DNA]</scope>
    <source>
        <strain evidence="8">KACC 12602</strain>
    </source>
</reference>
<name>A0ABW0EAZ6_9BACT</name>
<dbReference type="Proteomes" id="UP001596161">
    <property type="component" value="Unassembled WGS sequence"/>
</dbReference>
<dbReference type="EMBL" id="JBHSKT010000003">
    <property type="protein sequence ID" value="MFC5270406.1"/>
    <property type="molecule type" value="Genomic_DNA"/>
</dbReference>
<proteinExistence type="predicted"/>
<dbReference type="PROSITE" id="PS51257">
    <property type="entry name" value="PROKAR_LIPOPROTEIN"/>
    <property type="match status" value="1"/>
</dbReference>
<evidence type="ECO:0000256" key="2">
    <source>
        <dbReference type="ARBA" id="ARBA00022729"/>
    </source>
</evidence>
<organism evidence="7 8">
    <name type="scientific">Adhaeribacter terreus</name>
    <dbReference type="NCBI Taxonomy" id="529703"/>
    <lineage>
        <taxon>Bacteria</taxon>
        <taxon>Pseudomonadati</taxon>
        <taxon>Bacteroidota</taxon>
        <taxon>Cytophagia</taxon>
        <taxon>Cytophagales</taxon>
        <taxon>Hymenobacteraceae</taxon>
        <taxon>Adhaeribacter</taxon>
    </lineage>
</organism>
<gene>
    <name evidence="7" type="ORF">ACFPIB_07290</name>
</gene>
<evidence type="ECO:0000313" key="7">
    <source>
        <dbReference type="EMBL" id="MFC5270406.1"/>
    </source>
</evidence>
<dbReference type="SUPFAM" id="SSF56925">
    <property type="entry name" value="OMPA-like"/>
    <property type="match status" value="1"/>
</dbReference>
<evidence type="ECO:0000313" key="8">
    <source>
        <dbReference type="Proteomes" id="UP001596161"/>
    </source>
</evidence>
<evidence type="ECO:0000256" key="1">
    <source>
        <dbReference type="ARBA" id="ARBA00022475"/>
    </source>
</evidence>
<keyword evidence="6" id="KW-0812">Transmembrane</keyword>
<keyword evidence="5" id="KW-0449">Lipoprotein</keyword>
<evidence type="ECO:0000256" key="6">
    <source>
        <dbReference type="SAM" id="Phobius"/>
    </source>
</evidence>
<dbReference type="PANTHER" id="PTHR41164:SF1">
    <property type="entry name" value="CURLI PRODUCTION ASSEMBLY_TRANSPORT COMPONENT CSGG"/>
    <property type="match status" value="1"/>
</dbReference>
<keyword evidence="4" id="KW-0564">Palmitate</keyword>
<accession>A0ABW0EAZ6</accession>
<evidence type="ECO:0000256" key="3">
    <source>
        <dbReference type="ARBA" id="ARBA00023136"/>
    </source>
</evidence>
<dbReference type="Gene3D" id="2.40.160.20">
    <property type="match status" value="1"/>
</dbReference>
<dbReference type="InterPro" id="IPR005534">
    <property type="entry name" value="Curli_assmbl/transp-comp_CsgG"/>
</dbReference>
<dbReference type="PANTHER" id="PTHR41164">
    <property type="entry name" value="CURLI PRODUCTION ASSEMBLY/TRANSPORT COMPONENT CSGG"/>
    <property type="match status" value="1"/>
</dbReference>
<dbReference type="Gene3D" id="3.40.50.10610">
    <property type="entry name" value="ABC-type transport auxiliary lipoprotein component"/>
    <property type="match status" value="2"/>
</dbReference>
<dbReference type="Pfam" id="PF03783">
    <property type="entry name" value="CsgG"/>
    <property type="match status" value="1"/>
</dbReference>
<comment type="caution">
    <text evidence="7">The sequence shown here is derived from an EMBL/GenBank/DDBJ whole genome shotgun (WGS) entry which is preliminary data.</text>
</comment>
<evidence type="ECO:0000256" key="4">
    <source>
        <dbReference type="ARBA" id="ARBA00023139"/>
    </source>
</evidence>
<keyword evidence="8" id="KW-1185">Reference proteome</keyword>
<keyword evidence="3 6" id="KW-0472">Membrane</keyword>
<keyword evidence="2" id="KW-0732">Signal</keyword>
<dbReference type="InterPro" id="IPR011250">
    <property type="entry name" value="OMP/PagP_B-barrel"/>
</dbReference>
<protein>
    <submittedName>
        <fullName evidence="7">CsgG/HfaB family protein</fullName>
    </submittedName>
</protein>
<dbReference type="RefSeq" id="WP_378016776.1">
    <property type="nucleotide sequence ID" value="NZ_JBHSKT010000003.1"/>
</dbReference>
<keyword evidence="1" id="KW-1003">Cell membrane</keyword>
<feature type="transmembrane region" description="Helical" evidence="6">
    <location>
        <begin position="12"/>
        <end position="30"/>
    </location>
</feature>